<evidence type="ECO:0000256" key="11">
    <source>
        <dbReference type="PIRSR" id="PIRSR038084-2"/>
    </source>
</evidence>
<sequence length="478" mass="54368">MAEEVLDEWTVKASNILNISLVTKAEQGRPKTIASFRPTWTYPIVNNDEETIYGYKGLKISLRFNASDMRPHISHTSTKRVPATVAIAESPEIRDLFEPFLPPVAFGKAADFEVAVQNSSDEWHPPGELVETFQGDTEDLYEVWRGNLADPLVLALVKRIQILVSLFIEAGTPIQTESTEDAEADFLDRWTVFFLYQKQPRANEPGKYTYVFVGYSTVYRFFIFRPQTPDGGATGDLELPTKTTPFSDFPCRSRISQFVILPPFQHKGNGQRLYRPIFKTLLDDPNTFEITVEDPSEAFDTLRDMADLAFLREKSDFNEIRINTSVTLSKNGFVLSNIVDKKVLETVRTKYKIASRQFSRLVEMHLMSKLPDSVLTKLEDAVQGKVKKAATKAEEHEYRLWKLVTKSRIAAQNKEQLSALNLDERVTKLNETLNSVELEYALLLSMFEQRKDAHSKTDGKKRKAEEEAEASSSKKSKA</sequence>
<feature type="region of interest" description="Interaction with histone H4 N-terminus" evidence="11">
    <location>
        <begin position="219"/>
        <end position="221"/>
    </location>
</feature>
<dbReference type="EC" id="2.3.1.48" evidence="3 9"/>
<accession>A0A9P4YBL4</accession>
<evidence type="ECO:0000256" key="8">
    <source>
        <dbReference type="ARBA" id="ARBA00048017"/>
    </source>
</evidence>
<dbReference type="PANTHER" id="PTHR12046">
    <property type="entry name" value="HISTONE ACETYLTRANSFERASE TYPE B CATALYTIC SUBUNIT"/>
    <property type="match status" value="1"/>
</dbReference>
<keyword evidence="5 9" id="KW-0808">Transferase</keyword>
<dbReference type="GeneID" id="63838229"/>
<protein>
    <recommendedName>
        <fullName evidence="4 9">Histone acetyltransferase type B catalytic subunit</fullName>
        <ecNumber evidence="3 9">2.3.1.48</ecNumber>
    </recommendedName>
</protein>
<dbReference type="PIRSF" id="PIRSF038084">
    <property type="entry name" value="HAT-B_cat"/>
    <property type="match status" value="1"/>
</dbReference>
<feature type="binding site" evidence="11">
    <location>
        <begin position="258"/>
        <end position="260"/>
    </location>
    <ligand>
        <name>acetyl-CoA</name>
        <dbReference type="ChEBI" id="CHEBI:57288"/>
    </ligand>
</feature>
<dbReference type="GO" id="GO:0000781">
    <property type="term" value="C:chromosome, telomeric region"/>
    <property type="evidence" value="ECO:0007669"/>
    <property type="project" value="GOC"/>
</dbReference>
<proteinExistence type="inferred from homology"/>
<dbReference type="InterPro" id="IPR017380">
    <property type="entry name" value="Hist_AcTrfase_B-typ_cat-su"/>
</dbReference>
<evidence type="ECO:0000313" key="15">
    <source>
        <dbReference type="EMBL" id="KAF3770353.1"/>
    </source>
</evidence>
<evidence type="ECO:0000256" key="5">
    <source>
        <dbReference type="ARBA" id="ARBA00022679"/>
    </source>
</evidence>
<keyword evidence="7 9" id="KW-0012">Acyltransferase</keyword>
<comment type="subunit">
    <text evidence="9">Component of the HAT-B complex composed of at least HAT1 and HAT2. The HAT-B complex binds to histone H4 tail.</text>
</comment>
<dbReference type="OrthoDB" id="10253098at2759"/>
<reference evidence="15" key="1">
    <citation type="journal article" date="2020" name="Phytopathology">
        <title>Genome sequence of the chestnut blight fungus Cryphonectria parasitica EP155: A fundamental resource for an archetypical invasive plant pathogen.</title>
        <authorList>
            <person name="Crouch J.A."/>
            <person name="Dawe A."/>
            <person name="Aerts A."/>
            <person name="Barry K."/>
            <person name="Churchill A.C.L."/>
            <person name="Grimwood J."/>
            <person name="Hillman B."/>
            <person name="Milgroom M.G."/>
            <person name="Pangilinan J."/>
            <person name="Smith M."/>
            <person name="Salamov A."/>
            <person name="Schmutz J."/>
            <person name="Yadav J."/>
            <person name="Grigoriev I.V."/>
            <person name="Nuss D."/>
        </authorList>
    </citation>
    <scope>NUCLEOTIDE SEQUENCE</scope>
    <source>
        <strain evidence="15">EP155</strain>
    </source>
</reference>
<comment type="function">
    <text evidence="9">Catalytic component of the histone acetylase B (HAT-B) complex. Has intrinsic substrate specificity that modifies lysine in recognition sequence GXGKXG. Involved in DNA double-strand break repair.</text>
</comment>
<name>A0A9P4YBL4_CRYP1</name>
<dbReference type="InterPro" id="IPR037113">
    <property type="entry name" value="Hat1_N_sf"/>
</dbReference>
<feature type="region of interest" description="Disordered" evidence="13">
    <location>
        <begin position="450"/>
        <end position="478"/>
    </location>
</feature>
<keyword evidence="6 9" id="KW-0539">Nucleus</keyword>
<feature type="site" description="Interaction with histone H4 N-terminus" evidence="12">
    <location>
        <position position="190"/>
    </location>
</feature>
<dbReference type="InterPro" id="IPR019467">
    <property type="entry name" value="Hat1_N"/>
</dbReference>
<dbReference type="Gene3D" id="1.10.10.390">
    <property type="match status" value="1"/>
</dbReference>
<comment type="caution">
    <text evidence="15">The sequence shown here is derived from an EMBL/GenBank/DDBJ whole genome shotgun (WGS) entry which is preliminary data.</text>
</comment>
<dbReference type="InterPro" id="IPR016181">
    <property type="entry name" value="Acyl_CoA_acyltransferase"/>
</dbReference>
<dbReference type="Proteomes" id="UP000803844">
    <property type="component" value="Unassembled WGS sequence"/>
</dbReference>
<evidence type="ECO:0000256" key="9">
    <source>
        <dbReference type="PIRNR" id="PIRNR038084"/>
    </source>
</evidence>
<dbReference type="GO" id="GO:0042393">
    <property type="term" value="F:histone binding"/>
    <property type="evidence" value="ECO:0007669"/>
    <property type="project" value="InterPro"/>
</dbReference>
<gene>
    <name evidence="15" type="ORF">M406DRAFT_336041</name>
</gene>
<evidence type="ECO:0000256" key="13">
    <source>
        <dbReference type="SAM" id="MobiDB-lite"/>
    </source>
</evidence>
<dbReference type="EMBL" id="MU032344">
    <property type="protein sequence ID" value="KAF3770353.1"/>
    <property type="molecule type" value="Genomic_DNA"/>
</dbReference>
<evidence type="ECO:0000256" key="10">
    <source>
        <dbReference type="PIRSR" id="PIRSR038084-1"/>
    </source>
</evidence>
<dbReference type="GO" id="GO:0031509">
    <property type="term" value="P:subtelomeric heterochromatin formation"/>
    <property type="evidence" value="ECO:0007669"/>
    <property type="project" value="InterPro"/>
</dbReference>
<evidence type="ECO:0000256" key="1">
    <source>
        <dbReference type="ARBA" id="ARBA00004123"/>
    </source>
</evidence>
<organism evidence="15 16">
    <name type="scientific">Cryphonectria parasitica (strain ATCC 38755 / EP155)</name>
    <dbReference type="NCBI Taxonomy" id="660469"/>
    <lineage>
        <taxon>Eukaryota</taxon>
        <taxon>Fungi</taxon>
        <taxon>Dikarya</taxon>
        <taxon>Ascomycota</taxon>
        <taxon>Pezizomycotina</taxon>
        <taxon>Sordariomycetes</taxon>
        <taxon>Sordariomycetidae</taxon>
        <taxon>Diaporthales</taxon>
        <taxon>Cryphonectriaceae</taxon>
        <taxon>Cryphonectria-Endothia species complex</taxon>
        <taxon>Cryphonectria</taxon>
    </lineage>
</organism>
<evidence type="ECO:0000256" key="3">
    <source>
        <dbReference type="ARBA" id="ARBA00013184"/>
    </source>
</evidence>
<dbReference type="Pfam" id="PF21184">
    <property type="entry name" value="HAT1_C_fung"/>
    <property type="match status" value="1"/>
</dbReference>
<comment type="similarity">
    <text evidence="2 9">Belongs to the HAT1 family.</text>
</comment>
<comment type="subcellular location">
    <subcellularLocation>
        <location evidence="9">Cytoplasm</location>
    </subcellularLocation>
    <subcellularLocation>
        <location evidence="1 9">Nucleus</location>
    </subcellularLocation>
</comment>
<dbReference type="GO" id="GO:0004402">
    <property type="term" value="F:histone acetyltransferase activity"/>
    <property type="evidence" value="ECO:0007669"/>
    <property type="project" value="UniProtKB-UniRule"/>
</dbReference>
<dbReference type="Gene3D" id="3.90.360.10">
    <property type="entry name" value="Histone acetyl transferase 1 (HAT1), N-terminal domain"/>
    <property type="match status" value="1"/>
</dbReference>
<dbReference type="Gene3D" id="3.40.630.30">
    <property type="match status" value="1"/>
</dbReference>
<comment type="catalytic activity">
    <reaction evidence="8 9">
        <text>L-lysyl-[protein] + acetyl-CoA = N(6)-acetyl-L-lysyl-[protein] + CoA + H(+)</text>
        <dbReference type="Rhea" id="RHEA:45948"/>
        <dbReference type="Rhea" id="RHEA-COMP:9752"/>
        <dbReference type="Rhea" id="RHEA-COMP:10731"/>
        <dbReference type="ChEBI" id="CHEBI:15378"/>
        <dbReference type="ChEBI" id="CHEBI:29969"/>
        <dbReference type="ChEBI" id="CHEBI:57287"/>
        <dbReference type="ChEBI" id="CHEBI:57288"/>
        <dbReference type="ChEBI" id="CHEBI:61930"/>
        <dbReference type="EC" id="2.3.1.48"/>
    </reaction>
</comment>
<dbReference type="GO" id="GO:0005737">
    <property type="term" value="C:cytoplasm"/>
    <property type="evidence" value="ECO:0007669"/>
    <property type="project" value="UniProtKB-SubCell"/>
</dbReference>
<keyword evidence="16" id="KW-1185">Reference proteome</keyword>
<evidence type="ECO:0000256" key="6">
    <source>
        <dbReference type="ARBA" id="ARBA00023242"/>
    </source>
</evidence>
<dbReference type="Pfam" id="PF10394">
    <property type="entry name" value="Hat1_N"/>
    <property type="match status" value="1"/>
</dbReference>
<evidence type="ECO:0000313" key="16">
    <source>
        <dbReference type="Proteomes" id="UP000803844"/>
    </source>
</evidence>
<dbReference type="RefSeq" id="XP_040781314.1">
    <property type="nucleotide sequence ID" value="XM_040921100.1"/>
</dbReference>
<dbReference type="SUPFAM" id="SSF55729">
    <property type="entry name" value="Acyl-CoA N-acyltransferases (Nat)"/>
    <property type="match status" value="1"/>
</dbReference>
<keyword evidence="9" id="KW-0963">Cytoplasm</keyword>
<dbReference type="InterPro" id="IPR013523">
    <property type="entry name" value="Hist_AcTrfase_HAT1_C"/>
</dbReference>
<dbReference type="GO" id="GO:0005634">
    <property type="term" value="C:nucleus"/>
    <property type="evidence" value="ECO:0007669"/>
    <property type="project" value="UniProtKB-SubCell"/>
</dbReference>
<evidence type="ECO:0000256" key="12">
    <source>
        <dbReference type="PIRSR" id="PIRSR038084-3"/>
    </source>
</evidence>
<evidence type="ECO:0000259" key="14">
    <source>
        <dbReference type="Pfam" id="PF10394"/>
    </source>
</evidence>
<feature type="domain" description="Histone acetyl transferase HAT1 N-terminal" evidence="14">
    <location>
        <begin position="9"/>
        <end position="169"/>
    </location>
</feature>
<evidence type="ECO:0000256" key="2">
    <source>
        <dbReference type="ARBA" id="ARBA00010543"/>
    </source>
</evidence>
<evidence type="ECO:0000256" key="4">
    <source>
        <dbReference type="ARBA" id="ARBA00021268"/>
    </source>
</evidence>
<feature type="active site" description="Proton donor/acceptor" evidence="10">
    <location>
        <position position="293"/>
    </location>
</feature>
<feature type="region of interest" description="Interaction with histone H4 N-terminus" evidence="11">
    <location>
        <begin position="48"/>
        <end position="50"/>
    </location>
</feature>
<dbReference type="AlphaFoldDB" id="A0A9P4YBL4"/>
<evidence type="ECO:0000256" key="7">
    <source>
        <dbReference type="ARBA" id="ARBA00023315"/>
    </source>
</evidence>